<dbReference type="EMBL" id="MCGN01000009">
    <property type="protein sequence ID" value="ORY93610.1"/>
    <property type="molecule type" value="Genomic_DNA"/>
</dbReference>
<organism evidence="1 2">
    <name type="scientific">Syncephalastrum racemosum</name>
    <name type="common">Filamentous fungus</name>
    <dbReference type="NCBI Taxonomy" id="13706"/>
    <lineage>
        <taxon>Eukaryota</taxon>
        <taxon>Fungi</taxon>
        <taxon>Fungi incertae sedis</taxon>
        <taxon>Mucoromycota</taxon>
        <taxon>Mucoromycotina</taxon>
        <taxon>Mucoromycetes</taxon>
        <taxon>Mucorales</taxon>
        <taxon>Syncephalastraceae</taxon>
        <taxon>Syncephalastrum</taxon>
    </lineage>
</organism>
<protein>
    <submittedName>
        <fullName evidence="1">Uncharacterized protein</fullName>
    </submittedName>
</protein>
<evidence type="ECO:0000313" key="2">
    <source>
        <dbReference type="Proteomes" id="UP000242180"/>
    </source>
</evidence>
<evidence type="ECO:0000313" key="1">
    <source>
        <dbReference type="EMBL" id="ORY93610.1"/>
    </source>
</evidence>
<sequence>MPTLNKTLFDMDKLEARSRKLENSGTEYRRDHKAGTYSTYSSVYGEQRPLKDYCASKLGAFIIRCHFSLVYLLEARTSSRRNCYARDSLSFCSQAPTSISKLISQDLDLVVGAAIGAALDNTQHNEFQIFSDGGSSDIAYIPSTPYSHRFPRALIKIKQVVAKNTSWVAGPSCCSGIQE</sequence>
<gene>
    <name evidence="1" type="ORF">BCR43DRAFT_382798</name>
</gene>
<dbReference type="InParanoid" id="A0A1X2H6M5"/>
<proteinExistence type="predicted"/>
<comment type="caution">
    <text evidence="1">The sequence shown here is derived from an EMBL/GenBank/DDBJ whole genome shotgun (WGS) entry which is preliminary data.</text>
</comment>
<dbReference type="Proteomes" id="UP000242180">
    <property type="component" value="Unassembled WGS sequence"/>
</dbReference>
<keyword evidence="2" id="KW-1185">Reference proteome</keyword>
<name>A0A1X2H6M5_SYNRA</name>
<accession>A0A1X2H6M5</accession>
<dbReference type="AlphaFoldDB" id="A0A1X2H6M5"/>
<reference evidence="1 2" key="1">
    <citation type="submission" date="2016-07" db="EMBL/GenBank/DDBJ databases">
        <title>Pervasive Adenine N6-methylation of Active Genes in Fungi.</title>
        <authorList>
            <consortium name="DOE Joint Genome Institute"/>
            <person name="Mondo S.J."/>
            <person name="Dannebaum R.O."/>
            <person name="Kuo R.C."/>
            <person name="Labutti K."/>
            <person name="Haridas S."/>
            <person name="Kuo A."/>
            <person name="Salamov A."/>
            <person name="Ahrendt S.R."/>
            <person name="Lipzen A."/>
            <person name="Sullivan W."/>
            <person name="Andreopoulos W.B."/>
            <person name="Clum A."/>
            <person name="Lindquist E."/>
            <person name="Daum C."/>
            <person name="Ramamoorthy G.K."/>
            <person name="Gryganskyi A."/>
            <person name="Culley D."/>
            <person name="Magnuson J.K."/>
            <person name="James T.Y."/>
            <person name="O'Malley M.A."/>
            <person name="Stajich J.E."/>
            <person name="Spatafora J.W."/>
            <person name="Visel A."/>
            <person name="Grigoriev I.V."/>
        </authorList>
    </citation>
    <scope>NUCLEOTIDE SEQUENCE [LARGE SCALE GENOMIC DNA]</scope>
    <source>
        <strain evidence="1 2">NRRL 2496</strain>
    </source>
</reference>